<gene>
    <name evidence="6" type="ORF">LEP48_10890</name>
</gene>
<evidence type="ECO:0000313" key="7">
    <source>
        <dbReference type="Proteomes" id="UP001319870"/>
    </source>
</evidence>
<reference evidence="6 7" key="1">
    <citation type="submission" date="2021-09" db="EMBL/GenBank/DDBJ databases">
        <title>Isoptericola luteus sp. nov., a novel bacterium isolated from Harbin, the capital city of Heilongjiang province.</title>
        <authorList>
            <person name="Li J."/>
        </authorList>
    </citation>
    <scope>NUCLEOTIDE SEQUENCE [LARGE SCALE GENOMIC DNA]</scope>
    <source>
        <strain evidence="6 7">NEAU-Y5</strain>
    </source>
</reference>
<dbReference type="PANTHER" id="PTHR11404">
    <property type="entry name" value="SUPEROXIDE DISMUTASE 2"/>
    <property type="match status" value="1"/>
</dbReference>
<keyword evidence="7" id="KW-1185">Reference proteome</keyword>
<protein>
    <recommendedName>
        <fullName evidence="2">superoxide dismutase</fullName>
        <ecNumber evidence="2">1.15.1.1</ecNumber>
    </recommendedName>
</protein>
<evidence type="ECO:0000256" key="2">
    <source>
        <dbReference type="ARBA" id="ARBA00012682"/>
    </source>
</evidence>
<evidence type="ECO:0000256" key="1">
    <source>
        <dbReference type="ARBA" id="ARBA00008714"/>
    </source>
</evidence>
<dbReference type="PANTHER" id="PTHR11404:SF6">
    <property type="entry name" value="SUPEROXIDE DISMUTASE [MN], MITOCHONDRIAL"/>
    <property type="match status" value="1"/>
</dbReference>
<dbReference type="PRINTS" id="PR01703">
    <property type="entry name" value="MNSODISMTASE"/>
</dbReference>
<dbReference type="EMBL" id="JAIXCQ010000007">
    <property type="protein sequence ID" value="MCA5893853.1"/>
    <property type="molecule type" value="Genomic_DNA"/>
</dbReference>
<evidence type="ECO:0000259" key="5">
    <source>
        <dbReference type="Pfam" id="PF00081"/>
    </source>
</evidence>
<accession>A0ABS7ZFP9</accession>
<dbReference type="InterPro" id="IPR001189">
    <property type="entry name" value="Mn/Fe_SOD"/>
</dbReference>
<dbReference type="Proteomes" id="UP001319870">
    <property type="component" value="Unassembled WGS sequence"/>
</dbReference>
<evidence type="ECO:0000313" key="6">
    <source>
        <dbReference type="EMBL" id="MCA5893853.1"/>
    </source>
</evidence>
<proteinExistence type="inferred from homology"/>
<keyword evidence="3" id="KW-0479">Metal-binding</keyword>
<evidence type="ECO:0000256" key="3">
    <source>
        <dbReference type="ARBA" id="ARBA00022723"/>
    </source>
</evidence>
<dbReference type="InterPro" id="IPR036324">
    <property type="entry name" value="Mn/Fe_SOD_N_sf"/>
</dbReference>
<dbReference type="SUPFAM" id="SSF46609">
    <property type="entry name" value="Fe,Mn superoxide dismutase (SOD), N-terminal domain"/>
    <property type="match status" value="1"/>
</dbReference>
<dbReference type="InterPro" id="IPR050265">
    <property type="entry name" value="Fe/Mn_Superoxide_Dismutase"/>
</dbReference>
<organism evidence="6 7">
    <name type="scientific">Isoptericola luteus</name>
    <dbReference type="NCBI Taxonomy" id="2879484"/>
    <lineage>
        <taxon>Bacteria</taxon>
        <taxon>Bacillati</taxon>
        <taxon>Actinomycetota</taxon>
        <taxon>Actinomycetes</taxon>
        <taxon>Micrococcales</taxon>
        <taxon>Promicromonosporaceae</taxon>
        <taxon>Isoptericola</taxon>
    </lineage>
</organism>
<comment type="caution">
    <text evidence="6">The sequence shown here is derived from an EMBL/GenBank/DDBJ whole genome shotgun (WGS) entry which is preliminary data.</text>
</comment>
<feature type="non-terminal residue" evidence="6">
    <location>
        <position position="48"/>
    </location>
</feature>
<comment type="similarity">
    <text evidence="1">Belongs to the iron/manganese superoxide dismutase family.</text>
</comment>
<dbReference type="InterPro" id="IPR019831">
    <property type="entry name" value="Mn/Fe_SOD_N"/>
</dbReference>
<dbReference type="Gene3D" id="1.10.287.990">
    <property type="entry name" value="Fe,Mn superoxide dismutase (SOD) domain"/>
    <property type="match status" value="1"/>
</dbReference>
<dbReference type="Pfam" id="PF00081">
    <property type="entry name" value="Sod_Fe_N"/>
    <property type="match status" value="1"/>
</dbReference>
<evidence type="ECO:0000256" key="4">
    <source>
        <dbReference type="ARBA" id="ARBA00023002"/>
    </source>
</evidence>
<sequence>MAVYTLPDLPYDYSALEPHISGKIMELHHDKHHAAYVTGANTALDKLA</sequence>
<dbReference type="EC" id="1.15.1.1" evidence="2"/>
<keyword evidence="4" id="KW-0560">Oxidoreductase</keyword>
<name>A0ABS7ZFP9_9MICO</name>
<feature type="domain" description="Manganese/iron superoxide dismutase N-terminal" evidence="5">
    <location>
        <begin position="4"/>
        <end position="47"/>
    </location>
</feature>